<reference evidence="3 4" key="2">
    <citation type="submission" date="2019-01" db="EMBL/GenBank/DDBJ databases">
        <title>Tautonia sociabilis, a novel thermotolerant planctomycete of Isosphaeraceae family, isolated from a 4000 m deep subterranean habitat.</title>
        <authorList>
            <person name="Kovaleva O.L."/>
            <person name="Elcheninov A.G."/>
            <person name="Van Heerden E."/>
            <person name="Toshchakov S.V."/>
            <person name="Novikov A."/>
            <person name="Bonch-Osmolovskaya E.A."/>
            <person name="Kublanov I.V."/>
        </authorList>
    </citation>
    <scope>NUCLEOTIDE SEQUENCE [LARGE SCALE GENOMIC DNA]</scope>
    <source>
        <strain evidence="3 4">GM2012</strain>
    </source>
</reference>
<evidence type="ECO:0000259" key="2">
    <source>
        <dbReference type="Pfam" id="PF13490"/>
    </source>
</evidence>
<dbReference type="Proteomes" id="UP000280296">
    <property type="component" value="Unassembled WGS sequence"/>
</dbReference>
<comment type="caution">
    <text evidence="3">The sequence shown here is derived from an EMBL/GenBank/DDBJ whole genome shotgun (WGS) entry which is preliminary data.</text>
</comment>
<reference evidence="3 4" key="1">
    <citation type="submission" date="2018-12" db="EMBL/GenBank/DDBJ databases">
        <authorList>
            <person name="Toschakov S.V."/>
        </authorList>
    </citation>
    <scope>NUCLEOTIDE SEQUENCE [LARGE SCALE GENOMIC DNA]</scope>
    <source>
        <strain evidence="3 4">GM2012</strain>
    </source>
</reference>
<feature type="domain" description="Putative zinc-finger" evidence="2">
    <location>
        <begin position="3"/>
        <end position="37"/>
    </location>
</feature>
<protein>
    <recommendedName>
        <fullName evidence="2">Putative zinc-finger domain-containing protein</fullName>
    </recommendedName>
</protein>
<feature type="transmembrane region" description="Helical" evidence="1">
    <location>
        <begin position="83"/>
        <end position="102"/>
    </location>
</feature>
<keyword evidence="1" id="KW-1133">Transmembrane helix</keyword>
<keyword evidence="1" id="KW-0812">Transmembrane</keyword>
<proteinExistence type="predicted"/>
<evidence type="ECO:0000313" key="3">
    <source>
        <dbReference type="EMBL" id="RUL87969.1"/>
    </source>
</evidence>
<dbReference type="AlphaFoldDB" id="A0A432ML34"/>
<evidence type="ECO:0000256" key="1">
    <source>
        <dbReference type="SAM" id="Phobius"/>
    </source>
</evidence>
<dbReference type="EMBL" id="RYZH01000015">
    <property type="protein sequence ID" value="RUL87969.1"/>
    <property type="molecule type" value="Genomic_DNA"/>
</dbReference>
<organism evidence="3 4">
    <name type="scientific">Tautonia sociabilis</name>
    <dbReference type="NCBI Taxonomy" id="2080755"/>
    <lineage>
        <taxon>Bacteria</taxon>
        <taxon>Pseudomonadati</taxon>
        <taxon>Planctomycetota</taxon>
        <taxon>Planctomycetia</taxon>
        <taxon>Isosphaerales</taxon>
        <taxon>Isosphaeraceae</taxon>
        <taxon>Tautonia</taxon>
    </lineage>
</organism>
<accession>A0A432ML34</accession>
<gene>
    <name evidence="3" type="ORF">TsocGM_09610</name>
</gene>
<name>A0A432ML34_9BACT</name>
<dbReference type="Pfam" id="PF13490">
    <property type="entry name" value="zf-HC2"/>
    <property type="match status" value="1"/>
</dbReference>
<evidence type="ECO:0000313" key="4">
    <source>
        <dbReference type="Proteomes" id="UP000280296"/>
    </source>
</evidence>
<keyword evidence="4" id="KW-1185">Reference proteome</keyword>
<dbReference type="OrthoDB" id="263761at2"/>
<sequence length="330" mass="36505">MTCDEARRHWNLYHDSEGDAELHLQVGEHLATCPDCARWFHQESRLEHLIAEKLRAGPETPELWARVLAGSGLDQRAAPTRHWVLVAGVAACAATLAAIAWLGPWASAPDPGGADLAELTAAWHERLVDGRESVPFRSRSDLEVERYLRRRVSFPVRCPPRRDAGFAVRGTGVCALADRPAAYLVGEVGDSPVSIFVLPRESLDAFPHQRDAIHREGTHRCRQGPYEMAMAVVDRNIVLVVGRAEPGQLLRILDAYGSYHEAHPSGRPRHLIRPEDDKIAGEMGRGRLAVRLARRPRWGSTDPGIDRRDFSGLTRAARLTGNAPTIPRGV</sequence>
<dbReference type="RefSeq" id="WP_126725090.1">
    <property type="nucleotide sequence ID" value="NZ_RYZH01000015.1"/>
</dbReference>
<keyword evidence="1" id="KW-0472">Membrane</keyword>
<dbReference type="InterPro" id="IPR027383">
    <property type="entry name" value="Znf_put"/>
</dbReference>